<dbReference type="InterPro" id="IPR002220">
    <property type="entry name" value="DapA-like"/>
</dbReference>
<feature type="active site" description="Proton donor/acceptor" evidence="5">
    <location>
        <position position="139"/>
    </location>
</feature>
<evidence type="ECO:0000256" key="1">
    <source>
        <dbReference type="ARBA" id="ARBA00007592"/>
    </source>
</evidence>
<dbReference type="InterPro" id="IPR013785">
    <property type="entry name" value="Aldolase_TIM"/>
</dbReference>
<proteinExistence type="inferred from homology"/>
<evidence type="ECO:0000256" key="5">
    <source>
        <dbReference type="PIRSR" id="PIRSR001365-1"/>
    </source>
</evidence>
<dbReference type="PANTHER" id="PTHR12128">
    <property type="entry name" value="DIHYDRODIPICOLINATE SYNTHASE"/>
    <property type="match status" value="1"/>
</dbReference>
<keyword evidence="8" id="KW-1185">Reference proteome</keyword>
<feature type="binding site" evidence="6">
    <location>
        <position position="207"/>
    </location>
    <ligand>
        <name>pyruvate</name>
        <dbReference type="ChEBI" id="CHEBI:15361"/>
    </ligand>
</feature>
<feature type="binding site" evidence="6">
    <location>
        <position position="50"/>
    </location>
    <ligand>
        <name>pyruvate</name>
        <dbReference type="ChEBI" id="CHEBI:15361"/>
    </ligand>
</feature>
<dbReference type="Proteomes" id="UP000199071">
    <property type="component" value="Unassembled WGS sequence"/>
</dbReference>
<dbReference type="PRINTS" id="PR00146">
    <property type="entry name" value="DHPICSNTHASE"/>
</dbReference>
<name>A0A1G6ENA4_9HYPH</name>
<dbReference type="Pfam" id="PF00701">
    <property type="entry name" value="DHDPS"/>
    <property type="match status" value="1"/>
</dbReference>
<evidence type="ECO:0000256" key="3">
    <source>
        <dbReference type="ARBA" id="ARBA00023270"/>
    </source>
</evidence>
<dbReference type="STRING" id="665467.SAMN02982931_04755"/>
<keyword evidence="3" id="KW-0704">Schiff base</keyword>
<gene>
    <name evidence="7" type="ORF">SAMN02982931_04755</name>
</gene>
<dbReference type="PROSITE" id="PS00665">
    <property type="entry name" value="DHDPS_1"/>
    <property type="match status" value="1"/>
</dbReference>
<dbReference type="AlphaFoldDB" id="A0A1G6ENA4"/>
<dbReference type="Gene3D" id="3.20.20.70">
    <property type="entry name" value="Aldolase class I"/>
    <property type="match status" value="1"/>
</dbReference>
<sequence length="308" mass="31375">MSASAALRGVLIPLTTPFCPDGEIDEKAFREQIAFMTANGVDGVVVGGSTGEGYALSGKELMALVAVALDTAAGRIPVVVSIMADSTRAAVARARAISGLPVTALQIAPPHYIFSPQPEGQADFYGAIAGAVALPIIIYNVIPWDYVTPATAARIMQRTPSVTAVKQSDTDLGAYATLVETVGAERVFAAIDAGLMSCYELGAAGSIAAISTAAPRAAVALWRAVQEGDRARATSLHKGLVGLWAALSSPNLPARVKAALALQGVEAGVPRSPMAAPSDAEVAAIAEALSALSRCEESIPGAGLQKIA</sequence>
<feature type="active site" description="Schiff-base intermediate with substrate" evidence="5">
    <location>
        <position position="166"/>
    </location>
</feature>
<protein>
    <submittedName>
        <fullName evidence="7">4-hydroxy-tetrahydrodipicolinate synthase</fullName>
    </submittedName>
</protein>
<evidence type="ECO:0000256" key="4">
    <source>
        <dbReference type="PIRNR" id="PIRNR001365"/>
    </source>
</evidence>
<dbReference type="PIRSF" id="PIRSF001365">
    <property type="entry name" value="DHDPS"/>
    <property type="match status" value="1"/>
</dbReference>
<evidence type="ECO:0000313" key="7">
    <source>
        <dbReference type="EMBL" id="SDB59003.1"/>
    </source>
</evidence>
<comment type="similarity">
    <text evidence="1 4">Belongs to the DapA family.</text>
</comment>
<organism evidence="7 8">
    <name type="scientific">Bauldia litoralis</name>
    <dbReference type="NCBI Taxonomy" id="665467"/>
    <lineage>
        <taxon>Bacteria</taxon>
        <taxon>Pseudomonadati</taxon>
        <taxon>Pseudomonadota</taxon>
        <taxon>Alphaproteobacteria</taxon>
        <taxon>Hyphomicrobiales</taxon>
        <taxon>Kaistiaceae</taxon>
        <taxon>Bauldia</taxon>
    </lineage>
</organism>
<keyword evidence="2 4" id="KW-0456">Lyase</keyword>
<evidence type="ECO:0000256" key="6">
    <source>
        <dbReference type="PIRSR" id="PIRSR001365-2"/>
    </source>
</evidence>
<accession>A0A1G6ENA4</accession>
<dbReference type="GO" id="GO:0008840">
    <property type="term" value="F:4-hydroxy-tetrahydrodipicolinate synthase activity"/>
    <property type="evidence" value="ECO:0007669"/>
    <property type="project" value="TreeGrafter"/>
</dbReference>
<dbReference type="RefSeq" id="WP_175478622.1">
    <property type="nucleotide sequence ID" value="NZ_FMXQ01000019.1"/>
</dbReference>
<reference evidence="7 8" key="1">
    <citation type="submission" date="2016-10" db="EMBL/GenBank/DDBJ databases">
        <authorList>
            <person name="de Groot N.N."/>
        </authorList>
    </citation>
    <scope>NUCLEOTIDE SEQUENCE [LARGE SCALE GENOMIC DNA]</scope>
    <source>
        <strain evidence="7 8">ATCC 35022</strain>
    </source>
</reference>
<dbReference type="SUPFAM" id="SSF51569">
    <property type="entry name" value="Aldolase"/>
    <property type="match status" value="1"/>
</dbReference>
<dbReference type="SMART" id="SM01130">
    <property type="entry name" value="DHDPS"/>
    <property type="match status" value="1"/>
</dbReference>
<dbReference type="InterPro" id="IPR020624">
    <property type="entry name" value="Schiff_base-form_aldolases_CS"/>
</dbReference>
<evidence type="ECO:0000256" key="2">
    <source>
        <dbReference type="ARBA" id="ARBA00023239"/>
    </source>
</evidence>
<dbReference type="EMBL" id="FMXQ01000019">
    <property type="protein sequence ID" value="SDB59003.1"/>
    <property type="molecule type" value="Genomic_DNA"/>
</dbReference>
<dbReference type="PANTHER" id="PTHR12128:SF66">
    <property type="entry name" value="4-HYDROXY-2-OXOGLUTARATE ALDOLASE, MITOCHONDRIAL"/>
    <property type="match status" value="1"/>
</dbReference>
<evidence type="ECO:0000313" key="8">
    <source>
        <dbReference type="Proteomes" id="UP000199071"/>
    </source>
</evidence>
<dbReference type="CDD" id="cd00408">
    <property type="entry name" value="DHDPS-like"/>
    <property type="match status" value="1"/>
</dbReference>